<evidence type="ECO:0000256" key="7">
    <source>
        <dbReference type="RuleBase" id="RU361240"/>
    </source>
</evidence>
<dbReference type="InterPro" id="IPR046450">
    <property type="entry name" value="PA_dom_sf"/>
</dbReference>
<keyword evidence="4 7" id="KW-0479">Metal-binding</keyword>
<keyword evidence="5 7" id="KW-0378">Hydrolase</keyword>
<dbReference type="EC" id="3.4.-.-" evidence="7"/>
<evidence type="ECO:0000313" key="10">
    <source>
        <dbReference type="EMBL" id="KAK0647987.1"/>
    </source>
</evidence>
<evidence type="ECO:0000256" key="6">
    <source>
        <dbReference type="ARBA" id="ARBA00022833"/>
    </source>
</evidence>
<dbReference type="SUPFAM" id="SSF53187">
    <property type="entry name" value="Zn-dependent exopeptidases"/>
    <property type="match status" value="1"/>
</dbReference>
<accession>A0AA39Y8H1</accession>
<dbReference type="CDD" id="cd04816">
    <property type="entry name" value="PA_SaNapH_like"/>
    <property type="match status" value="1"/>
</dbReference>
<evidence type="ECO:0000256" key="1">
    <source>
        <dbReference type="ARBA" id="ARBA00001947"/>
    </source>
</evidence>
<dbReference type="PANTHER" id="PTHR12147">
    <property type="entry name" value="METALLOPEPTIDASE M28 FAMILY MEMBER"/>
    <property type="match status" value="1"/>
</dbReference>
<comment type="cofactor">
    <cofactor evidence="1">
        <name>Zn(2+)</name>
        <dbReference type="ChEBI" id="CHEBI:29105"/>
    </cofactor>
</comment>
<gene>
    <name evidence="10" type="ORF">B0T16DRAFT_455497</name>
</gene>
<evidence type="ECO:0000256" key="3">
    <source>
        <dbReference type="ARBA" id="ARBA00022670"/>
    </source>
</evidence>
<feature type="domain" description="PA" evidence="8">
    <location>
        <begin position="139"/>
        <end position="217"/>
    </location>
</feature>
<dbReference type="Gene3D" id="3.50.30.30">
    <property type="match status" value="1"/>
</dbReference>
<organism evidence="10 11">
    <name type="scientific">Cercophora newfieldiana</name>
    <dbReference type="NCBI Taxonomy" id="92897"/>
    <lineage>
        <taxon>Eukaryota</taxon>
        <taxon>Fungi</taxon>
        <taxon>Dikarya</taxon>
        <taxon>Ascomycota</taxon>
        <taxon>Pezizomycotina</taxon>
        <taxon>Sordariomycetes</taxon>
        <taxon>Sordariomycetidae</taxon>
        <taxon>Sordariales</taxon>
        <taxon>Lasiosphaeriaceae</taxon>
        <taxon>Cercophora</taxon>
    </lineage>
</organism>
<keyword evidence="11" id="KW-1185">Reference proteome</keyword>
<feature type="chain" id="PRO_5041484433" description="Peptide hydrolase" evidence="7">
    <location>
        <begin position="20"/>
        <end position="490"/>
    </location>
</feature>
<dbReference type="Pfam" id="PF02225">
    <property type="entry name" value="PA"/>
    <property type="match status" value="1"/>
</dbReference>
<evidence type="ECO:0000256" key="5">
    <source>
        <dbReference type="ARBA" id="ARBA00022801"/>
    </source>
</evidence>
<dbReference type="SUPFAM" id="SSF52025">
    <property type="entry name" value="PA domain"/>
    <property type="match status" value="1"/>
</dbReference>
<dbReference type="GO" id="GO:0008235">
    <property type="term" value="F:metalloexopeptidase activity"/>
    <property type="evidence" value="ECO:0007669"/>
    <property type="project" value="InterPro"/>
</dbReference>
<dbReference type="GO" id="GO:0046872">
    <property type="term" value="F:metal ion binding"/>
    <property type="evidence" value="ECO:0007669"/>
    <property type="project" value="UniProtKB-KW"/>
</dbReference>
<sequence>MRTPHAVTAAGVFAAGCLARSTTLTPEALVHDVRAGELQSTLWNLNRIANENGGNRAYGTPGYLASVDFVLERAQIRFGRKFDTYLQEFNHTYDELLKISVTGPDGEGLPVVVSPIYNPPTPTEGITAPLLNTPVDKAYGSMCWEDQWDGVNATGKLVLIRRGGCDVHTKLTHAKKNRALGVILYNNVGPKISKPTLFAEKIDDALPVGIIPRNIGMEWASRLDAGEDMQVTLVVDTILETRPSWNVISQTTQGDPDKVIMIGAHLDSVPEGPGINDDGTGTTALLEIMEAVEHYEGYPHSIRFAWWGSEEGGLVGSTFYTSELTPEEADKIKYYFNYDMIGSPNPMFGVMSDNNSGIGAQLLEDYLTDAGKEVTYRQFDNRSDYAGFVALGIPSTGLFTGEGEHDPCYHQACDTIDNVDLDALTLNTKAAAHALGTLASSLEGVPKRANVTPNLRRRRKTATNFQLWKTLAEEAGRGHSCAHGKMKLTV</sequence>
<proteinExistence type="inferred from homology"/>
<name>A0AA39Y8H1_9PEZI</name>
<dbReference type="InterPro" id="IPR045175">
    <property type="entry name" value="M28_fam"/>
</dbReference>
<dbReference type="GO" id="GO:0006508">
    <property type="term" value="P:proteolysis"/>
    <property type="evidence" value="ECO:0007669"/>
    <property type="project" value="UniProtKB-KW"/>
</dbReference>
<evidence type="ECO:0000259" key="9">
    <source>
        <dbReference type="Pfam" id="PF04389"/>
    </source>
</evidence>
<keyword evidence="7" id="KW-0732">Signal</keyword>
<keyword evidence="3 7" id="KW-0645">Protease</keyword>
<dbReference type="PANTHER" id="PTHR12147:SF26">
    <property type="entry name" value="PEPTIDASE M28 DOMAIN-CONTAINING PROTEIN"/>
    <property type="match status" value="1"/>
</dbReference>
<dbReference type="Gene3D" id="3.40.630.10">
    <property type="entry name" value="Zn peptidases"/>
    <property type="match status" value="1"/>
</dbReference>
<dbReference type="AlphaFoldDB" id="A0AA39Y8H1"/>
<evidence type="ECO:0000313" key="11">
    <source>
        <dbReference type="Proteomes" id="UP001174936"/>
    </source>
</evidence>
<reference evidence="10" key="1">
    <citation type="submission" date="2023-06" db="EMBL/GenBank/DDBJ databases">
        <title>Genome-scale phylogeny and comparative genomics of the fungal order Sordariales.</title>
        <authorList>
            <consortium name="Lawrence Berkeley National Laboratory"/>
            <person name="Hensen N."/>
            <person name="Bonometti L."/>
            <person name="Westerberg I."/>
            <person name="Brannstrom I.O."/>
            <person name="Guillou S."/>
            <person name="Cros-Aarteil S."/>
            <person name="Calhoun S."/>
            <person name="Haridas S."/>
            <person name="Kuo A."/>
            <person name="Mondo S."/>
            <person name="Pangilinan J."/>
            <person name="Riley R."/>
            <person name="Labutti K."/>
            <person name="Andreopoulos B."/>
            <person name="Lipzen A."/>
            <person name="Chen C."/>
            <person name="Yanf M."/>
            <person name="Daum C."/>
            <person name="Ng V."/>
            <person name="Clum A."/>
            <person name="Steindorff A."/>
            <person name="Ohm R."/>
            <person name="Martin F."/>
            <person name="Silar P."/>
            <person name="Natvig D."/>
            <person name="Lalanne C."/>
            <person name="Gautier V."/>
            <person name="Ament-Velasquez S.L."/>
            <person name="Kruys A."/>
            <person name="Hutchinson M.I."/>
            <person name="Powell A.J."/>
            <person name="Barry K."/>
            <person name="Miller A.N."/>
            <person name="Grigoriev I.V."/>
            <person name="Debuchy R."/>
            <person name="Gladieux P."/>
            <person name="Thoren M.H."/>
            <person name="Johannesson H."/>
        </authorList>
    </citation>
    <scope>NUCLEOTIDE SEQUENCE</scope>
    <source>
        <strain evidence="10">SMH2532-1</strain>
    </source>
</reference>
<comment type="caution">
    <text evidence="10">The sequence shown here is derived from an EMBL/GenBank/DDBJ whole genome shotgun (WGS) entry which is preliminary data.</text>
</comment>
<dbReference type="InterPro" id="IPR003137">
    <property type="entry name" value="PA_domain"/>
</dbReference>
<dbReference type="InterPro" id="IPR007484">
    <property type="entry name" value="Peptidase_M28"/>
</dbReference>
<feature type="domain" description="Peptidase M28" evidence="9">
    <location>
        <begin position="246"/>
        <end position="433"/>
    </location>
</feature>
<comment type="similarity">
    <text evidence="2">Belongs to the peptidase M28 family. M28B subfamily.</text>
</comment>
<dbReference type="EMBL" id="JAULSV010000003">
    <property type="protein sequence ID" value="KAK0647987.1"/>
    <property type="molecule type" value="Genomic_DNA"/>
</dbReference>
<protein>
    <recommendedName>
        <fullName evidence="7">Peptide hydrolase</fullName>
        <ecNumber evidence="7">3.4.-.-</ecNumber>
    </recommendedName>
</protein>
<evidence type="ECO:0000256" key="4">
    <source>
        <dbReference type="ARBA" id="ARBA00022723"/>
    </source>
</evidence>
<dbReference type="PROSITE" id="PS51257">
    <property type="entry name" value="PROKAR_LIPOPROTEIN"/>
    <property type="match status" value="1"/>
</dbReference>
<keyword evidence="6 7" id="KW-0862">Zinc</keyword>
<dbReference type="Pfam" id="PF04389">
    <property type="entry name" value="Peptidase_M28"/>
    <property type="match status" value="1"/>
</dbReference>
<evidence type="ECO:0000256" key="2">
    <source>
        <dbReference type="ARBA" id="ARBA00005634"/>
    </source>
</evidence>
<evidence type="ECO:0000259" key="8">
    <source>
        <dbReference type="Pfam" id="PF02225"/>
    </source>
</evidence>
<feature type="signal peptide" evidence="7">
    <location>
        <begin position="1"/>
        <end position="19"/>
    </location>
</feature>
<dbReference type="Proteomes" id="UP001174936">
    <property type="component" value="Unassembled WGS sequence"/>
</dbReference>